<feature type="domain" description="DUF7794" evidence="2">
    <location>
        <begin position="29"/>
        <end position="290"/>
    </location>
</feature>
<dbReference type="Pfam" id="PF25070">
    <property type="entry name" value="DUF7794"/>
    <property type="match status" value="1"/>
</dbReference>
<feature type="chain" id="PRO_5035916810" description="DUF7794 domain-containing protein" evidence="1">
    <location>
        <begin position="24"/>
        <end position="312"/>
    </location>
</feature>
<keyword evidence="4" id="KW-1185">Reference proteome</keyword>
<dbReference type="EMBL" id="CM026427">
    <property type="protein sequence ID" value="KAG0568294.1"/>
    <property type="molecule type" value="Genomic_DNA"/>
</dbReference>
<dbReference type="GO" id="GO:0012505">
    <property type="term" value="C:endomembrane system"/>
    <property type="evidence" value="ECO:0007669"/>
    <property type="project" value="TreeGrafter"/>
</dbReference>
<accession>A0A8T0HDA6</accession>
<evidence type="ECO:0000259" key="2">
    <source>
        <dbReference type="Pfam" id="PF25070"/>
    </source>
</evidence>
<name>A0A8T0HDA6_CERPU</name>
<evidence type="ECO:0000313" key="3">
    <source>
        <dbReference type="EMBL" id="KAG0568294.1"/>
    </source>
</evidence>
<comment type="caution">
    <text evidence="3">The sequence shown here is derived from an EMBL/GenBank/DDBJ whole genome shotgun (WGS) entry which is preliminary data.</text>
</comment>
<evidence type="ECO:0000313" key="4">
    <source>
        <dbReference type="Proteomes" id="UP000822688"/>
    </source>
</evidence>
<gene>
    <name evidence="3" type="ORF">KC19_6G010200</name>
</gene>
<dbReference type="PANTHER" id="PTHR37735:SF1">
    <property type="entry name" value="OS08G0567000 PROTEIN"/>
    <property type="match status" value="1"/>
</dbReference>
<organism evidence="3 4">
    <name type="scientific">Ceratodon purpureus</name>
    <name type="common">Fire moss</name>
    <name type="synonym">Dicranum purpureum</name>
    <dbReference type="NCBI Taxonomy" id="3225"/>
    <lineage>
        <taxon>Eukaryota</taxon>
        <taxon>Viridiplantae</taxon>
        <taxon>Streptophyta</taxon>
        <taxon>Embryophyta</taxon>
        <taxon>Bryophyta</taxon>
        <taxon>Bryophytina</taxon>
        <taxon>Bryopsida</taxon>
        <taxon>Dicranidae</taxon>
        <taxon>Pseudoditrichales</taxon>
        <taxon>Ditrichaceae</taxon>
        <taxon>Ceratodon</taxon>
    </lineage>
</organism>
<evidence type="ECO:0000256" key="1">
    <source>
        <dbReference type="SAM" id="SignalP"/>
    </source>
</evidence>
<sequence length="312" mass="34745">MEALRRCSGVLFVALLFVRLIAASSLQADGSVIFVDSSVGPEYLRRTPAAEKEVFSYDDVATSLAVLLGVVPGVSIDENVAAKVDSVVSPNPFQRPRAVISLNIGGVESDLINNGETLDSLGLKLYQQRAFVAKDSHVSQISGDGLNLRLLTNLDAVDLNAEISEQDFQAEFVFMSASYNLDGDSKTVTTVSWDMSNGETFTLDTTKTADRLFFKELMGIFRNMQRAVSSQQPIDLEEPANLYFGNFNGIEELRKAYGSGHQTQLASKFVLYAMNQALQFLQDNYNGEFFCFCFMQLLIMQESHFFWRVRHM</sequence>
<reference evidence="3 4" key="1">
    <citation type="submission" date="2020-06" db="EMBL/GenBank/DDBJ databases">
        <title>WGS assembly of Ceratodon purpureus strain R40.</title>
        <authorList>
            <person name="Carey S.B."/>
            <person name="Jenkins J."/>
            <person name="Shu S."/>
            <person name="Lovell J.T."/>
            <person name="Sreedasyam A."/>
            <person name="Maumus F."/>
            <person name="Tiley G.P."/>
            <person name="Fernandez-Pozo N."/>
            <person name="Barry K."/>
            <person name="Chen C."/>
            <person name="Wang M."/>
            <person name="Lipzen A."/>
            <person name="Daum C."/>
            <person name="Saski C.A."/>
            <person name="Payton A.C."/>
            <person name="Mcbreen J.C."/>
            <person name="Conrad R.E."/>
            <person name="Kollar L.M."/>
            <person name="Olsson S."/>
            <person name="Huttunen S."/>
            <person name="Landis J.B."/>
            <person name="Wickett N.J."/>
            <person name="Johnson M.G."/>
            <person name="Rensing S.A."/>
            <person name="Grimwood J."/>
            <person name="Schmutz J."/>
            <person name="Mcdaniel S.F."/>
        </authorList>
    </citation>
    <scope>NUCLEOTIDE SEQUENCE [LARGE SCALE GENOMIC DNA]</scope>
    <source>
        <strain evidence="3 4">R40</strain>
    </source>
</reference>
<protein>
    <recommendedName>
        <fullName evidence="2">DUF7794 domain-containing protein</fullName>
    </recommendedName>
</protein>
<dbReference type="PANTHER" id="PTHR37735">
    <property type="entry name" value="OS08G0567000 PROTEIN"/>
    <property type="match status" value="1"/>
</dbReference>
<feature type="signal peptide" evidence="1">
    <location>
        <begin position="1"/>
        <end position="23"/>
    </location>
</feature>
<keyword evidence="1" id="KW-0732">Signal</keyword>
<dbReference type="AlphaFoldDB" id="A0A8T0HDA6"/>
<dbReference type="InterPro" id="IPR056696">
    <property type="entry name" value="DUF7794"/>
</dbReference>
<proteinExistence type="predicted"/>
<dbReference type="Proteomes" id="UP000822688">
    <property type="component" value="Chromosome 6"/>
</dbReference>